<dbReference type="SMART" id="SM00849">
    <property type="entry name" value="Lactamase_B"/>
    <property type="match status" value="1"/>
</dbReference>
<dbReference type="Gene3D" id="3.60.15.10">
    <property type="entry name" value="Ribonuclease Z/Hydroxyacylglutathione hydrolase-like"/>
    <property type="match status" value="1"/>
</dbReference>
<comment type="caution">
    <text evidence="7">The sequence shown here is derived from an EMBL/GenBank/DDBJ whole genome shotgun (WGS) entry which is preliminary data.</text>
</comment>
<sequence length="338" mass="35582">MSHLSIIRPIIRTAGLLLTVAIIPPLTAAASPVATQQAPLQATVVQPVSQGADIHRLKIGDVPVTALSDGSVPIDLHSLLKRTTPAKIDALLARAFQTTPTEASINAFLIELPGHLVLVDTGVGEMFGPGLGGKLPESLSRAGFTPDQITDILITHAHSDHAGGLVHQGQRVFPNATVHVGKADLDFFFDRGNAARTHYDIHYFDVAATALKPYLDAGKVKPIAADGEVLPGITATLHAGHTPGSAFFTLTSRGQALVFVGDIVHSAAVQFPEPATTIAFDQDEDRAAAVRAQAFRRFTEGGTLIAVPHMPFPGIGHVRADGAGYAWVPVDYVNRAGN</sequence>
<evidence type="ECO:0000256" key="5">
    <source>
        <dbReference type="SAM" id="SignalP"/>
    </source>
</evidence>
<protein>
    <submittedName>
        <fullName evidence="7">Glyoxylase-like metal-dependent hydrolase (Beta-lactamase superfamily II)</fullName>
    </submittedName>
</protein>
<evidence type="ECO:0000256" key="1">
    <source>
        <dbReference type="ARBA" id="ARBA00007749"/>
    </source>
</evidence>
<dbReference type="GO" id="GO:0046872">
    <property type="term" value="F:metal ion binding"/>
    <property type="evidence" value="ECO:0007669"/>
    <property type="project" value="UniProtKB-KW"/>
</dbReference>
<feature type="chain" id="PRO_5030842628" evidence="5">
    <location>
        <begin position="29"/>
        <end position="338"/>
    </location>
</feature>
<dbReference type="Proteomes" id="UP000539175">
    <property type="component" value="Unassembled WGS sequence"/>
</dbReference>
<dbReference type="Pfam" id="PF00753">
    <property type="entry name" value="Lactamase_B"/>
    <property type="match status" value="1"/>
</dbReference>
<reference evidence="7 8" key="1">
    <citation type="submission" date="2020-08" db="EMBL/GenBank/DDBJ databases">
        <title>Genomic Encyclopedia of Type Strains, Phase IV (KMG-IV): sequencing the most valuable type-strain genomes for metagenomic binning, comparative biology and taxonomic classification.</title>
        <authorList>
            <person name="Goeker M."/>
        </authorList>
    </citation>
    <scope>NUCLEOTIDE SEQUENCE [LARGE SCALE GENOMIC DNA]</scope>
    <source>
        <strain evidence="7 8">DSM 22198</strain>
    </source>
</reference>
<evidence type="ECO:0000256" key="3">
    <source>
        <dbReference type="ARBA" id="ARBA00022801"/>
    </source>
</evidence>
<dbReference type="SUPFAM" id="SSF56281">
    <property type="entry name" value="Metallo-hydrolase/oxidoreductase"/>
    <property type="match status" value="1"/>
</dbReference>
<dbReference type="InterPro" id="IPR051013">
    <property type="entry name" value="MBL_superfamily_lactonases"/>
</dbReference>
<dbReference type="InterPro" id="IPR036866">
    <property type="entry name" value="RibonucZ/Hydroxyglut_hydro"/>
</dbReference>
<evidence type="ECO:0000259" key="6">
    <source>
        <dbReference type="SMART" id="SM00849"/>
    </source>
</evidence>
<accession>A0A7X0EC92</accession>
<dbReference type="RefSeq" id="WP_184798882.1">
    <property type="nucleotide sequence ID" value="NZ_JACIIZ010000003.1"/>
</dbReference>
<keyword evidence="3 7" id="KW-0378">Hydrolase</keyword>
<evidence type="ECO:0000256" key="4">
    <source>
        <dbReference type="ARBA" id="ARBA00022833"/>
    </source>
</evidence>
<keyword evidence="4" id="KW-0862">Zinc</keyword>
<evidence type="ECO:0000313" key="7">
    <source>
        <dbReference type="EMBL" id="MBB6250890.1"/>
    </source>
</evidence>
<dbReference type="PANTHER" id="PTHR42978:SF6">
    <property type="entry name" value="QUORUM-QUENCHING LACTONASE YTNP-RELATED"/>
    <property type="match status" value="1"/>
</dbReference>
<evidence type="ECO:0000256" key="2">
    <source>
        <dbReference type="ARBA" id="ARBA00022723"/>
    </source>
</evidence>
<keyword evidence="8" id="KW-1185">Reference proteome</keyword>
<organism evidence="7 8">
    <name type="scientific">Nitrospirillum iridis</name>
    <dbReference type="NCBI Taxonomy" id="765888"/>
    <lineage>
        <taxon>Bacteria</taxon>
        <taxon>Pseudomonadati</taxon>
        <taxon>Pseudomonadota</taxon>
        <taxon>Alphaproteobacteria</taxon>
        <taxon>Rhodospirillales</taxon>
        <taxon>Azospirillaceae</taxon>
        <taxon>Nitrospirillum</taxon>
    </lineage>
</organism>
<dbReference type="EMBL" id="JACIIZ010000003">
    <property type="protein sequence ID" value="MBB6250890.1"/>
    <property type="molecule type" value="Genomic_DNA"/>
</dbReference>
<evidence type="ECO:0000313" key="8">
    <source>
        <dbReference type="Proteomes" id="UP000539175"/>
    </source>
</evidence>
<feature type="signal peptide" evidence="5">
    <location>
        <begin position="1"/>
        <end position="28"/>
    </location>
</feature>
<dbReference type="CDD" id="cd07720">
    <property type="entry name" value="OPHC2-like_MBL-fold"/>
    <property type="match status" value="1"/>
</dbReference>
<dbReference type="AlphaFoldDB" id="A0A7X0EC92"/>
<comment type="similarity">
    <text evidence="1">Belongs to the metallo-beta-lactamase superfamily.</text>
</comment>
<feature type="domain" description="Metallo-beta-lactamase" evidence="6">
    <location>
        <begin position="104"/>
        <end position="309"/>
    </location>
</feature>
<gene>
    <name evidence="7" type="ORF">FHS74_001435</name>
</gene>
<name>A0A7X0EC92_9PROT</name>
<proteinExistence type="inferred from homology"/>
<dbReference type="PANTHER" id="PTHR42978">
    <property type="entry name" value="QUORUM-QUENCHING LACTONASE YTNP-RELATED-RELATED"/>
    <property type="match status" value="1"/>
</dbReference>
<keyword evidence="5" id="KW-0732">Signal</keyword>
<dbReference type="InterPro" id="IPR001279">
    <property type="entry name" value="Metallo-B-lactamas"/>
</dbReference>
<keyword evidence="2" id="KW-0479">Metal-binding</keyword>
<dbReference type="GO" id="GO:0016787">
    <property type="term" value="F:hydrolase activity"/>
    <property type="evidence" value="ECO:0007669"/>
    <property type="project" value="UniProtKB-KW"/>
</dbReference>